<evidence type="ECO:0000256" key="1">
    <source>
        <dbReference type="ARBA" id="ARBA00004236"/>
    </source>
</evidence>
<dbReference type="Gene3D" id="1.10.4030.10">
    <property type="entry name" value="Porin chaperone SurA, peptide-binding domain"/>
    <property type="match status" value="1"/>
</dbReference>
<evidence type="ECO:0000313" key="6">
    <source>
        <dbReference type="EMBL" id="OPZ91399.1"/>
    </source>
</evidence>
<dbReference type="InterPro" id="IPR052029">
    <property type="entry name" value="PpiD_chaperone"/>
</dbReference>
<comment type="subcellular location">
    <subcellularLocation>
        <location evidence="1">Cell membrane</location>
    </subcellularLocation>
</comment>
<dbReference type="PANTHER" id="PTHR47529">
    <property type="entry name" value="PEPTIDYL-PROLYL CIS-TRANS ISOMERASE D"/>
    <property type="match status" value="1"/>
</dbReference>
<keyword evidence="6" id="KW-0413">Isomerase</keyword>
<evidence type="ECO:0000256" key="5">
    <source>
        <dbReference type="SAM" id="Phobius"/>
    </source>
</evidence>
<dbReference type="EMBL" id="MWAK01000180">
    <property type="protein sequence ID" value="OPZ91399.1"/>
    <property type="molecule type" value="Genomic_DNA"/>
</dbReference>
<keyword evidence="5" id="KW-1133">Transmembrane helix</keyword>
<dbReference type="GO" id="GO:0003755">
    <property type="term" value="F:peptidyl-prolyl cis-trans isomerase activity"/>
    <property type="evidence" value="ECO:0007669"/>
    <property type="project" value="UniProtKB-EC"/>
</dbReference>
<feature type="transmembrane region" description="Helical" evidence="5">
    <location>
        <begin position="14"/>
        <end position="32"/>
    </location>
</feature>
<keyword evidence="3 5" id="KW-0472">Membrane</keyword>
<name>A0A1V5MDW5_UNCT6</name>
<dbReference type="InterPro" id="IPR027304">
    <property type="entry name" value="Trigger_fact/SurA_dom_sf"/>
</dbReference>
<dbReference type="AlphaFoldDB" id="A0A1V5MDW5"/>
<protein>
    <submittedName>
        <fullName evidence="6">Peptidyl-prolyl cis-trans isomerase D</fullName>
        <ecNumber evidence="6">5.2.1.8</ecNumber>
    </submittedName>
</protein>
<keyword evidence="4" id="KW-0143">Chaperone</keyword>
<dbReference type="EC" id="5.2.1.8" evidence="6"/>
<keyword evidence="5" id="KW-0812">Transmembrane</keyword>
<evidence type="ECO:0000256" key="3">
    <source>
        <dbReference type="ARBA" id="ARBA00023136"/>
    </source>
</evidence>
<keyword evidence="2" id="KW-1003">Cell membrane</keyword>
<evidence type="ECO:0000256" key="2">
    <source>
        <dbReference type="ARBA" id="ARBA00022475"/>
    </source>
</evidence>
<dbReference type="SUPFAM" id="SSF109998">
    <property type="entry name" value="Triger factor/SurA peptide-binding domain-like"/>
    <property type="match status" value="1"/>
</dbReference>
<sequence length="229" mass="26433">MIRFLGKKKVSKRIFWALGIIIIPSFMIWGVGMEVSGSRKNTALRINRTRISVDQYNKLLAAALQQYSNYYGGYPAQDSPQMKSIKDQVVEQSIQETLIDQEAARRRLRVSDREVLAMVRSNPSFKDEKGNFNEQLFRDAVNRISDEEMIRIEKEIRRSILISKLQSSVVNEEALKVTPEELASFRARNPGVQLPDEQLQNVLIQQKSAEAFESWYKGVRARARINRQI</sequence>
<accession>A0A1V5MDW5</accession>
<gene>
    <name evidence="6" type="primary">ppiD</name>
    <name evidence="6" type="ORF">BWY73_01102</name>
</gene>
<dbReference type="Proteomes" id="UP000485484">
    <property type="component" value="Unassembled WGS sequence"/>
</dbReference>
<dbReference type="Pfam" id="PF13624">
    <property type="entry name" value="SurA_N_3"/>
    <property type="match status" value="1"/>
</dbReference>
<dbReference type="GO" id="GO:0005886">
    <property type="term" value="C:plasma membrane"/>
    <property type="evidence" value="ECO:0007669"/>
    <property type="project" value="UniProtKB-SubCell"/>
</dbReference>
<dbReference type="PANTHER" id="PTHR47529:SF1">
    <property type="entry name" value="PERIPLASMIC CHAPERONE PPID"/>
    <property type="match status" value="1"/>
</dbReference>
<proteinExistence type="predicted"/>
<reference evidence="6" key="1">
    <citation type="submission" date="2017-02" db="EMBL/GenBank/DDBJ databases">
        <title>Delving into the versatile metabolic prowess of the omnipresent phylum Bacteroidetes.</title>
        <authorList>
            <person name="Nobu M.K."/>
            <person name="Mei R."/>
            <person name="Narihiro T."/>
            <person name="Kuroda K."/>
            <person name="Liu W.-T."/>
        </authorList>
    </citation>
    <scope>NUCLEOTIDE SEQUENCE</scope>
    <source>
        <strain evidence="6">ADurb.Bin417</strain>
    </source>
</reference>
<evidence type="ECO:0000256" key="4">
    <source>
        <dbReference type="ARBA" id="ARBA00023186"/>
    </source>
</evidence>
<organism evidence="6">
    <name type="scientific">candidate division TA06 bacterium ADurb.Bin417</name>
    <dbReference type="NCBI Taxonomy" id="1852828"/>
    <lineage>
        <taxon>Bacteria</taxon>
        <taxon>Bacteria division TA06</taxon>
    </lineage>
</organism>
<comment type="caution">
    <text evidence="6">The sequence shown here is derived from an EMBL/GenBank/DDBJ whole genome shotgun (WGS) entry which is preliminary data.</text>
</comment>